<sequence>MTDHSHTIMSLLCCRESRDRPGTDGTVRGHKLSYGVRKTSGEQDRCIDVTDIAVFITAGEGERERKRERGREINTFLFHRCLCGKCEPMVTAEESQCCRELDAYWALVENVTPTLDVQCLTLHPGFEACCLNPYVLQIAYMHFRQEHGPLQVSRHEQYRYTAYRQVVRWAYGILGRHIRKPLPACVVSAIRRQFPEEGELYKGFEWPHFDNQ</sequence>
<evidence type="ECO:0000259" key="1">
    <source>
        <dbReference type="Pfam" id="PF20478"/>
    </source>
</evidence>
<gene>
    <name evidence="2" type="ORF">H4Q32_020318</name>
</gene>
<protein>
    <submittedName>
        <fullName evidence="2">P2X purinoceptor 7</fullName>
    </submittedName>
</protein>
<evidence type="ECO:0000313" key="3">
    <source>
        <dbReference type="Proteomes" id="UP000830375"/>
    </source>
</evidence>
<feature type="domain" description="P2X purinoreceptor 7 intracellular" evidence="1">
    <location>
        <begin position="79"/>
        <end position="205"/>
    </location>
</feature>
<dbReference type="PANTHER" id="PTHR36981">
    <property type="entry name" value="ZGC:195170"/>
    <property type="match status" value="1"/>
</dbReference>
<name>A0ABQ8LGM5_LABRO</name>
<dbReference type="EMBL" id="JACTAM010000024">
    <property type="protein sequence ID" value="KAI2649107.1"/>
    <property type="molecule type" value="Genomic_DNA"/>
</dbReference>
<dbReference type="InterPro" id="IPR046815">
    <property type="entry name" value="P2RX7_C"/>
</dbReference>
<reference evidence="2 3" key="1">
    <citation type="submission" date="2022-01" db="EMBL/GenBank/DDBJ databases">
        <title>A high-quality chromosome-level genome assembly of rohu carp, Labeo rohita.</title>
        <authorList>
            <person name="Arick M.A. II"/>
            <person name="Hsu C.-Y."/>
            <person name="Magbanua Z."/>
            <person name="Pechanova O."/>
            <person name="Grover C."/>
            <person name="Miller E."/>
            <person name="Thrash A."/>
            <person name="Ezzel L."/>
            <person name="Alam S."/>
            <person name="Benzie J."/>
            <person name="Hamilton M."/>
            <person name="Karsi A."/>
            <person name="Lawrence M.L."/>
            <person name="Peterson D.G."/>
        </authorList>
    </citation>
    <scope>NUCLEOTIDE SEQUENCE [LARGE SCALE GENOMIC DNA]</scope>
    <source>
        <strain evidence="3">BAU-BD-2019</strain>
        <tissue evidence="2">Blood</tissue>
    </source>
</reference>
<organism evidence="2 3">
    <name type="scientific">Labeo rohita</name>
    <name type="common">Indian major carp</name>
    <name type="synonym">Cyprinus rohita</name>
    <dbReference type="NCBI Taxonomy" id="84645"/>
    <lineage>
        <taxon>Eukaryota</taxon>
        <taxon>Metazoa</taxon>
        <taxon>Chordata</taxon>
        <taxon>Craniata</taxon>
        <taxon>Vertebrata</taxon>
        <taxon>Euteleostomi</taxon>
        <taxon>Actinopterygii</taxon>
        <taxon>Neopterygii</taxon>
        <taxon>Teleostei</taxon>
        <taxon>Ostariophysi</taxon>
        <taxon>Cypriniformes</taxon>
        <taxon>Cyprinidae</taxon>
        <taxon>Labeoninae</taxon>
        <taxon>Labeonini</taxon>
        <taxon>Labeo</taxon>
    </lineage>
</organism>
<evidence type="ECO:0000313" key="2">
    <source>
        <dbReference type="EMBL" id="KAI2649107.1"/>
    </source>
</evidence>
<proteinExistence type="predicted"/>
<dbReference type="Proteomes" id="UP000830375">
    <property type="component" value="Unassembled WGS sequence"/>
</dbReference>
<dbReference type="PANTHER" id="PTHR36981:SF1">
    <property type="entry name" value="P2X PURINORECEPTOR 7 INTRACELLULAR DOMAIN-CONTAINING PROTEIN"/>
    <property type="match status" value="1"/>
</dbReference>
<comment type="caution">
    <text evidence="2">The sequence shown here is derived from an EMBL/GenBank/DDBJ whole genome shotgun (WGS) entry which is preliminary data.</text>
</comment>
<keyword evidence="3" id="KW-1185">Reference proteome</keyword>
<dbReference type="Pfam" id="PF20478">
    <property type="entry name" value="P2RX7_C"/>
    <property type="match status" value="1"/>
</dbReference>
<accession>A0ABQ8LGM5</accession>